<feature type="domain" description="Amidohydrolase-related" evidence="2">
    <location>
        <begin position="17"/>
        <end position="316"/>
    </location>
</feature>
<name>A0AAN0VPG1_9BURK</name>
<reference evidence="3 4" key="1">
    <citation type="submission" date="2014-05" db="EMBL/GenBank/DDBJ databases">
        <authorList>
            <person name="Bishop-Lilly K.A."/>
            <person name="Broomall S.M."/>
            <person name="Chain P.S."/>
            <person name="Chertkov O."/>
            <person name="Coyne S.R."/>
            <person name="Daligault H.E."/>
            <person name="Davenport K.W."/>
            <person name="Erkkila T."/>
            <person name="Frey K.G."/>
            <person name="Gibbons H.S."/>
            <person name="Gu W."/>
            <person name="Jaissle J."/>
            <person name="Johnson S.L."/>
            <person name="Koroleva G.I."/>
            <person name="Ladner J.T."/>
            <person name="Lo C.-C."/>
            <person name="Minogue T.D."/>
            <person name="Munk C."/>
            <person name="Palacios G.F."/>
            <person name="Redden C.L."/>
            <person name="Rosenzweig C.N."/>
            <person name="Scholz M.B."/>
            <person name="Teshima H."/>
            <person name="Xu Y."/>
        </authorList>
    </citation>
    <scope>NUCLEOTIDE SEQUENCE [LARGE SCALE GENOMIC DNA]</scope>
    <source>
        <strain evidence="3 4">DDS 22E-1</strain>
    </source>
</reference>
<evidence type="ECO:0000259" key="2">
    <source>
        <dbReference type="Pfam" id="PF04909"/>
    </source>
</evidence>
<dbReference type="InterPro" id="IPR032465">
    <property type="entry name" value="ACMSD"/>
</dbReference>
<dbReference type="KEGG" id="bcen:DM39_4246"/>
<dbReference type="AlphaFoldDB" id="A0AAN0VPG1"/>
<protein>
    <submittedName>
        <fullName evidence="3">Amidohydrolase family protein</fullName>
    </submittedName>
</protein>
<evidence type="ECO:0000256" key="1">
    <source>
        <dbReference type="ARBA" id="ARBA00023239"/>
    </source>
</evidence>
<dbReference type="EMBL" id="CP007784">
    <property type="protein sequence ID" value="AIO34881.1"/>
    <property type="molecule type" value="Genomic_DNA"/>
</dbReference>
<dbReference type="SUPFAM" id="SSF51556">
    <property type="entry name" value="Metallo-dependent hydrolases"/>
    <property type="match status" value="1"/>
</dbReference>
<dbReference type="InterPro" id="IPR032466">
    <property type="entry name" value="Metal_Hydrolase"/>
</dbReference>
<accession>A0AAN0VPG1</accession>
<sequence length="322" mass="35151">MRIVALEEHFLVPPLVHAHFDASSNPGYSPESDIVLGDLDVGRLSAMDEYGITQQVISASMPGADLLDGETGIRFAQATNNRLGEAVRRHPSRIGGFAHLPMREPVAAADELERAVRDLGFRGAMVNGLTDGRFLDDERFAPVLVKAVELDVPIYIHPNLPPKAVYDSYYQGLPDRTGPLLASGIFGWHSETAIHVFRLALAGTFDKFPGLTVIVGHMGEMLPFMLGRADDVLMSRGAKPISQKIVENVYITTSGVFHISPFLSALTAFGVDRIMFSVDYPYSGHAPARKFLDALPLSPIDRCKIAHGNADRLLKLDVPARL</sequence>
<dbReference type="Gene3D" id="3.20.20.140">
    <property type="entry name" value="Metal-dependent hydrolases"/>
    <property type="match status" value="1"/>
</dbReference>
<keyword evidence="4" id="KW-1185">Reference proteome</keyword>
<dbReference type="GO" id="GO:0016831">
    <property type="term" value="F:carboxy-lyase activity"/>
    <property type="evidence" value="ECO:0007669"/>
    <property type="project" value="InterPro"/>
</dbReference>
<organism evidence="3 4">
    <name type="scientific">Burkholderia cenocepacia</name>
    <dbReference type="NCBI Taxonomy" id="95486"/>
    <lineage>
        <taxon>Bacteria</taxon>
        <taxon>Pseudomonadati</taxon>
        <taxon>Pseudomonadota</taxon>
        <taxon>Betaproteobacteria</taxon>
        <taxon>Burkholderiales</taxon>
        <taxon>Burkholderiaceae</taxon>
        <taxon>Burkholderia</taxon>
        <taxon>Burkholderia cepacia complex</taxon>
    </lineage>
</organism>
<evidence type="ECO:0000313" key="3">
    <source>
        <dbReference type="EMBL" id="AIO34881.1"/>
    </source>
</evidence>
<dbReference type="GO" id="GO:0005829">
    <property type="term" value="C:cytosol"/>
    <property type="evidence" value="ECO:0007669"/>
    <property type="project" value="TreeGrafter"/>
</dbReference>
<keyword evidence="1" id="KW-0456">Lyase</keyword>
<dbReference type="PANTHER" id="PTHR21240:SF30">
    <property type="entry name" value="AMIDOHYDROLASE-RELATED DOMAIN-CONTAINING PROTEIN-RELATED"/>
    <property type="match status" value="1"/>
</dbReference>
<gene>
    <name evidence="3" type="ORF">DM39_4246</name>
</gene>
<dbReference type="InterPro" id="IPR006680">
    <property type="entry name" value="Amidohydro-rel"/>
</dbReference>
<dbReference type="Pfam" id="PF04909">
    <property type="entry name" value="Amidohydro_2"/>
    <property type="match status" value="1"/>
</dbReference>
<proteinExistence type="predicted"/>
<dbReference type="GO" id="GO:0016787">
    <property type="term" value="F:hydrolase activity"/>
    <property type="evidence" value="ECO:0007669"/>
    <property type="project" value="InterPro"/>
</dbReference>
<dbReference type="Proteomes" id="UP000029413">
    <property type="component" value="Chromosome 2"/>
</dbReference>
<evidence type="ECO:0000313" key="4">
    <source>
        <dbReference type="Proteomes" id="UP000029413"/>
    </source>
</evidence>
<dbReference type="PANTHER" id="PTHR21240">
    <property type="entry name" value="2-AMINO-3-CARBOXYLMUCONATE-6-SEMIALDEHYDE DECARBOXYLASE"/>
    <property type="match status" value="1"/>
</dbReference>
<dbReference type="GO" id="GO:0019748">
    <property type="term" value="P:secondary metabolic process"/>
    <property type="evidence" value="ECO:0007669"/>
    <property type="project" value="TreeGrafter"/>
</dbReference>